<evidence type="ECO:0000256" key="1">
    <source>
        <dbReference type="SAM" id="SignalP"/>
    </source>
</evidence>
<accession>A0A220W0B5</accession>
<protein>
    <submittedName>
        <fullName evidence="2">Somatostatin 2</fullName>
    </submittedName>
</protein>
<dbReference type="EMBL" id="MF155253">
    <property type="protein sequence ID" value="ASK86263.1"/>
    <property type="molecule type" value="mRNA"/>
</dbReference>
<feature type="chain" id="PRO_5013143800" evidence="1">
    <location>
        <begin position="25"/>
        <end position="105"/>
    </location>
</feature>
<name>A0A220W0B5_9ECHI</name>
<organism evidence="2">
    <name type="scientific">Ophionotus victoriae</name>
    <dbReference type="NCBI Taxonomy" id="667017"/>
    <lineage>
        <taxon>Eukaryota</taxon>
        <taxon>Metazoa</taxon>
        <taxon>Echinodermata</taxon>
        <taxon>Eleutherozoa</taxon>
        <taxon>Asterozoa</taxon>
        <taxon>Ophiuroidea</taxon>
        <taxon>Myophiuroidea</taxon>
        <taxon>Metophiurida</taxon>
        <taxon>Ophintegrida</taxon>
        <taxon>Amphilepidida</taxon>
        <taxon>Ophiurina</taxon>
        <taxon>Chilophiurina</taxon>
        <taxon>Ophiuridae</taxon>
        <taxon>Ophiurinae</taxon>
        <taxon>Ophionotus</taxon>
    </lineage>
</organism>
<feature type="signal peptide" evidence="1">
    <location>
        <begin position="1"/>
        <end position="24"/>
    </location>
</feature>
<keyword evidence="1" id="KW-0732">Signal</keyword>
<evidence type="ECO:0000313" key="2">
    <source>
        <dbReference type="EMBL" id="ASK86263.1"/>
    </source>
</evidence>
<dbReference type="AlphaFoldDB" id="A0A220W0B5"/>
<reference evidence="2" key="1">
    <citation type="journal article" date="2017" name="J. ISSAAS">
        <title>Ophiuroid Phylotranscriptomics Enables Discovery Of Novel Echinoderm Representatives Of Bilaterian Neuropeptide Families And Reconstruction Of Neuropeptide Precursor Evolution Over ~270 Million Years.</title>
        <authorList>
            <person name="Zandawala M."/>
            <person name="Yanez L.A."/>
            <person name="Moghul I."/>
            <person name="Delroisse J."/>
            <person name="Abylkassimova N."/>
            <person name="Hugall A."/>
            <person name="O'Hara T."/>
            <person name="Elphick M.R."/>
        </authorList>
    </citation>
    <scope>NUCLEOTIDE SEQUENCE</scope>
</reference>
<proteinExistence type="evidence at transcript level"/>
<sequence>MNSAISCLLLIAIVAIFTIGLSLGAGATITRDEITDSDRDENNVANVAARMVMHLWNQNLNSRLNNKRGGDYGEDDTVMVDDPVKRRRPGCVYDIWKGRGLSRCT</sequence>